<dbReference type="Proteomes" id="UP001303046">
    <property type="component" value="Unassembled WGS sequence"/>
</dbReference>
<evidence type="ECO:0008006" key="4">
    <source>
        <dbReference type="Google" id="ProtNLM"/>
    </source>
</evidence>
<evidence type="ECO:0000313" key="2">
    <source>
        <dbReference type="EMBL" id="KAK6754616.1"/>
    </source>
</evidence>
<proteinExistence type="predicted"/>
<gene>
    <name evidence="2" type="primary">Necator_chrV.g18337</name>
    <name evidence="2" type="ORF">RB195_013546</name>
</gene>
<feature type="signal peptide" evidence="1">
    <location>
        <begin position="1"/>
        <end position="16"/>
    </location>
</feature>
<organism evidence="2 3">
    <name type="scientific">Necator americanus</name>
    <name type="common">Human hookworm</name>
    <dbReference type="NCBI Taxonomy" id="51031"/>
    <lineage>
        <taxon>Eukaryota</taxon>
        <taxon>Metazoa</taxon>
        <taxon>Ecdysozoa</taxon>
        <taxon>Nematoda</taxon>
        <taxon>Chromadorea</taxon>
        <taxon>Rhabditida</taxon>
        <taxon>Rhabditina</taxon>
        <taxon>Rhabditomorpha</taxon>
        <taxon>Strongyloidea</taxon>
        <taxon>Ancylostomatidae</taxon>
        <taxon>Bunostominae</taxon>
        <taxon>Necator</taxon>
    </lineage>
</organism>
<keyword evidence="3" id="KW-1185">Reference proteome</keyword>
<keyword evidence="1" id="KW-0732">Signal</keyword>
<sequence length="110" mass="12991">MLPAFILPLFLTSIFAYNLGPPCLPQRINYKIHYPCLERTGQNEYDDRMRLLRGEPSSFARTGFYDKLFRTGNTKTWQGTYLYEPTYGYNPNLPNNGPYFVYRYSNFFAD</sequence>
<reference evidence="2 3" key="1">
    <citation type="submission" date="2023-08" db="EMBL/GenBank/DDBJ databases">
        <title>A Necator americanus chromosomal reference genome.</title>
        <authorList>
            <person name="Ilik V."/>
            <person name="Petrzelkova K.J."/>
            <person name="Pardy F."/>
            <person name="Fuh T."/>
            <person name="Niatou-Singa F.S."/>
            <person name="Gouil Q."/>
            <person name="Baker L."/>
            <person name="Ritchie M.E."/>
            <person name="Jex A.R."/>
            <person name="Gazzola D."/>
            <person name="Li H."/>
            <person name="Toshio Fujiwara R."/>
            <person name="Zhan B."/>
            <person name="Aroian R.V."/>
            <person name="Pafco B."/>
            <person name="Schwarz E.M."/>
        </authorList>
    </citation>
    <scope>NUCLEOTIDE SEQUENCE [LARGE SCALE GENOMIC DNA]</scope>
    <source>
        <strain evidence="2 3">Aroian</strain>
        <tissue evidence="2">Whole animal</tissue>
    </source>
</reference>
<feature type="chain" id="PRO_5047053764" description="Secreted effector protein" evidence="1">
    <location>
        <begin position="17"/>
        <end position="110"/>
    </location>
</feature>
<name>A0ABR1DYS1_NECAM</name>
<comment type="caution">
    <text evidence="2">The sequence shown here is derived from an EMBL/GenBank/DDBJ whole genome shotgun (WGS) entry which is preliminary data.</text>
</comment>
<accession>A0ABR1DYS1</accession>
<evidence type="ECO:0000256" key="1">
    <source>
        <dbReference type="SAM" id="SignalP"/>
    </source>
</evidence>
<dbReference type="EMBL" id="JAVFWL010000005">
    <property type="protein sequence ID" value="KAK6754616.1"/>
    <property type="molecule type" value="Genomic_DNA"/>
</dbReference>
<protein>
    <recommendedName>
        <fullName evidence="4">Secreted effector protein</fullName>
    </recommendedName>
</protein>
<evidence type="ECO:0000313" key="3">
    <source>
        <dbReference type="Proteomes" id="UP001303046"/>
    </source>
</evidence>